<dbReference type="InterPro" id="IPR047057">
    <property type="entry name" value="MerR_fam"/>
</dbReference>
<feature type="domain" description="HTH merR-type" evidence="5">
    <location>
        <begin position="6"/>
        <end position="74"/>
    </location>
</feature>
<dbReference type="PANTHER" id="PTHR30204">
    <property type="entry name" value="REDOX-CYCLING DRUG-SENSING TRANSCRIPTIONAL ACTIVATOR SOXR"/>
    <property type="match status" value="1"/>
</dbReference>
<name>A0ABQ0ASL1_9FIRM</name>
<evidence type="ECO:0000256" key="2">
    <source>
        <dbReference type="ARBA" id="ARBA00023015"/>
    </source>
</evidence>
<dbReference type="SMART" id="SM00422">
    <property type="entry name" value="HTH_MERR"/>
    <property type="match status" value="1"/>
</dbReference>
<evidence type="ECO:0000259" key="5">
    <source>
        <dbReference type="PROSITE" id="PS50937"/>
    </source>
</evidence>
<sequence length="273" mass="31658">MDKKKEYLIGDVSRIVGLSRDALRFYEKKGIIHAKKKENGYRYFSDEDIYRLMCIVYRRKMNDSLEEIKDFVKDDMPVAHMWQHLERRIGEEEEEICRRRQTIARLKLSIHDMENIEAYEGKCVLKELPAAYILDTCEDLYDSLRQWFSMSSEVSGLDMAYFYNVFSMRNGMLENEGTQLLIYKGLEPFINSGFDLSACLSTEPLPCVYRVEASKDLLPDAAAAETMADWASSQGFVPTGVFYSNNMTSFLGEDTNIYYLELYMPVIPAGKQK</sequence>
<dbReference type="PROSITE" id="PS00552">
    <property type="entry name" value="HTH_MERR_1"/>
    <property type="match status" value="1"/>
</dbReference>
<dbReference type="PROSITE" id="PS50937">
    <property type="entry name" value="HTH_MERR_2"/>
    <property type="match status" value="1"/>
</dbReference>
<evidence type="ECO:0000256" key="4">
    <source>
        <dbReference type="ARBA" id="ARBA00023163"/>
    </source>
</evidence>
<evidence type="ECO:0000256" key="1">
    <source>
        <dbReference type="ARBA" id="ARBA00022491"/>
    </source>
</evidence>
<dbReference type="RefSeq" id="WP_176255852.1">
    <property type="nucleotide sequence ID" value="NZ_BAABXL010000001.1"/>
</dbReference>
<protein>
    <recommendedName>
        <fullName evidence="5">HTH merR-type domain-containing protein</fullName>
    </recommendedName>
</protein>
<dbReference type="Proteomes" id="UP001600894">
    <property type="component" value="Unassembled WGS sequence"/>
</dbReference>
<keyword evidence="4" id="KW-0804">Transcription</keyword>
<reference evidence="6 7" key="1">
    <citation type="submission" date="2024-04" db="EMBL/GenBank/DDBJ databases">
        <title>Defined microbial consortia suppress multidrug-resistant proinflammatory Enterobacteriaceae via ecological control.</title>
        <authorList>
            <person name="Furuichi M."/>
            <person name="Kawaguchi T."/>
            <person name="Pust M."/>
            <person name="Yasuma K."/>
            <person name="Plichta D."/>
            <person name="Hasegawa N."/>
            <person name="Ohya T."/>
            <person name="Bhattarai S."/>
            <person name="Sasajima S."/>
            <person name="Aoto Y."/>
            <person name="Tuganbaev T."/>
            <person name="Yaginuma M."/>
            <person name="Ueda M."/>
            <person name="Okahashi N."/>
            <person name="Amafuji K."/>
            <person name="Kiridooshi Y."/>
            <person name="Sugita K."/>
            <person name="Strazar M."/>
            <person name="Skelly A."/>
            <person name="Suda W."/>
            <person name="Hattori M."/>
            <person name="Nakamoto N."/>
            <person name="Caballero S."/>
            <person name="Norman J."/>
            <person name="Olle B."/>
            <person name="Tanoue T."/>
            <person name="Arita M."/>
            <person name="Bucci V."/>
            <person name="Atarashi K."/>
            <person name="Xavier R."/>
            <person name="Honda K."/>
        </authorList>
    </citation>
    <scope>NUCLEOTIDE SEQUENCE [LARGE SCALE GENOMIC DNA]</scope>
    <source>
        <strain evidence="7">f13</strain>
    </source>
</reference>
<accession>A0ABQ0ASL1</accession>
<dbReference type="Pfam" id="PF13411">
    <property type="entry name" value="MerR_1"/>
    <property type="match status" value="1"/>
</dbReference>
<dbReference type="InterPro" id="IPR009061">
    <property type="entry name" value="DNA-bd_dom_put_sf"/>
</dbReference>
<keyword evidence="3" id="KW-0238">DNA-binding</keyword>
<keyword evidence="2" id="KW-0805">Transcription regulation</keyword>
<comment type="caution">
    <text evidence="6">The sequence shown here is derived from an EMBL/GenBank/DDBJ whole genome shotgun (WGS) entry which is preliminary data.</text>
</comment>
<evidence type="ECO:0000313" key="6">
    <source>
        <dbReference type="EMBL" id="GAA6267020.1"/>
    </source>
</evidence>
<keyword evidence="7" id="KW-1185">Reference proteome</keyword>
<dbReference type="PANTHER" id="PTHR30204:SF69">
    <property type="entry name" value="MERR-FAMILY TRANSCRIPTIONAL REGULATOR"/>
    <property type="match status" value="1"/>
</dbReference>
<dbReference type="SUPFAM" id="SSF46955">
    <property type="entry name" value="Putative DNA-binding domain"/>
    <property type="match status" value="1"/>
</dbReference>
<gene>
    <name evidence="6" type="ORF">F130042H8_00800</name>
</gene>
<dbReference type="Gene3D" id="1.10.1660.10">
    <property type="match status" value="1"/>
</dbReference>
<evidence type="ECO:0000313" key="7">
    <source>
        <dbReference type="Proteomes" id="UP001600894"/>
    </source>
</evidence>
<organism evidence="6 7">
    <name type="scientific">Enterocloster alcoholdehydrogenati</name>
    <dbReference type="NCBI Taxonomy" id="2547410"/>
    <lineage>
        <taxon>Bacteria</taxon>
        <taxon>Bacillati</taxon>
        <taxon>Bacillota</taxon>
        <taxon>Clostridia</taxon>
        <taxon>Lachnospirales</taxon>
        <taxon>Lachnospiraceae</taxon>
        <taxon>Enterocloster</taxon>
    </lineage>
</organism>
<evidence type="ECO:0000256" key="3">
    <source>
        <dbReference type="ARBA" id="ARBA00023125"/>
    </source>
</evidence>
<dbReference type="EMBL" id="BAABXL010000001">
    <property type="protein sequence ID" value="GAA6267020.1"/>
    <property type="molecule type" value="Genomic_DNA"/>
</dbReference>
<keyword evidence="1" id="KW-0678">Repressor</keyword>
<dbReference type="CDD" id="cd00592">
    <property type="entry name" value="HTH_MerR-like"/>
    <property type="match status" value="1"/>
</dbReference>
<dbReference type="InterPro" id="IPR000551">
    <property type="entry name" value="MerR-type_HTH_dom"/>
</dbReference>
<proteinExistence type="predicted"/>